<dbReference type="Proteomes" id="UP000005365">
    <property type="component" value="Unassembled WGS sequence"/>
</dbReference>
<keyword evidence="2" id="KW-1185">Reference proteome</keyword>
<evidence type="ECO:0000313" key="1">
    <source>
        <dbReference type="EMBL" id="EET44556.1"/>
    </source>
</evidence>
<dbReference type="PROSITE" id="PS51257">
    <property type="entry name" value="PROKAR_LIPOPROTEIN"/>
    <property type="match status" value="1"/>
</dbReference>
<evidence type="ECO:0000313" key="2">
    <source>
        <dbReference type="Proteomes" id="UP000005365"/>
    </source>
</evidence>
<sequence length="44" mass="4775">MAGNRCEILAIIGFQTTFVYQLPTYAAVACPLPGLRSISLFIVD</sequence>
<accession>C6M5H4</accession>
<proteinExistence type="predicted"/>
<reference evidence="1" key="1">
    <citation type="submission" date="2009-07" db="EMBL/GenBank/DDBJ databases">
        <authorList>
            <person name="Weinstock G."/>
            <person name="Sodergren E."/>
            <person name="Clifton S."/>
            <person name="Fulton L."/>
            <person name="Fulton B."/>
            <person name="Courtney L."/>
            <person name="Fronick C."/>
            <person name="Harrison M."/>
            <person name="Strong C."/>
            <person name="Farmer C."/>
            <person name="Delahaunty K."/>
            <person name="Markovic C."/>
            <person name="Hall O."/>
            <person name="Minx P."/>
            <person name="Tomlinson C."/>
            <person name="Mitreva M."/>
            <person name="Nelson J."/>
            <person name="Hou S."/>
            <person name="Wollam A."/>
            <person name="Pepin K.H."/>
            <person name="Johnson M."/>
            <person name="Bhonagiri V."/>
            <person name="Nash W.E."/>
            <person name="Warren W."/>
            <person name="Chinwalla A."/>
            <person name="Mardis E.R."/>
            <person name="Wilson R.K."/>
        </authorList>
    </citation>
    <scope>NUCLEOTIDE SEQUENCE [LARGE SCALE GENOMIC DNA]</scope>
    <source>
        <strain evidence="1">ATCC 29256</strain>
    </source>
</reference>
<dbReference type="EMBL" id="ACKO02000009">
    <property type="protein sequence ID" value="EET44556.1"/>
    <property type="molecule type" value="Genomic_DNA"/>
</dbReference>
<gene>
    <name evidence="1" type="ORF">NEISICOT_01774</name>
</gene>
<organism evidence="1 2">
    <name type="scientific">Neisseria sicca ATCC 29256</name>
    <dbReference type="NCBI Taxonomy" id="547045"/>
    <lineage>
        <taxon>Bacteria</taxon>
        <taxon>Pseudomonadati</taxon>
        <taxon>Pseudomonadota</taxon>
        <taxon>Betaproteobacteria</taxon>
        <taxon>Neisseriales</taxon>
        <taxon>Neisseriaceae</taxon>
        <taxon>Neisseria</taxon>
    </lineage>
</organism>
<name>C6M5H4_NEISI</name>
<dbReference type="AlphaFoldDB" id="C6M5H4"/>
<protein>
    <submittedName>
        <fullName evidence="1">Uncharacterized protein</fullName>
    </submittedName>
</protein>
<comment type="caution">
    <text evidence="1">The sequence shown here is derived from an EMBL/GenBank/DDBJ whole genome shotgun (WGS) entry which is preliminary data.</text>
</comment>